<evidence type="ECO:0000313" key="1">
    <source>
        <dbReference type="EMBL" id="CAB3986652.1"/>
    </source>
</evidence>
<evidence type="ECO:0000313" key="3">
    <source>
        <dbReference type="Proteomes" id="UP001152795"/>
    </source>
</evidence>
<comment type="caution">
    <text evidence="2">The sequence shown here is derived from an EMBL/GenBank/DDBJ whole genome shotgun (WGS) entry which is preliminary data.</text>
</comment>
<proteinExistence type="predicted"/>
<keyword evidence="3" id="KW-1185">Reference proteome</keyword>
<accession>A0A7D9IBY1</accession>
<evidence type="ECO:0000313" key="2">
    <source>
        <dbReference type="EMBL" id="CAB4002094.1"/>
    </source>
</evidence>
<reference evidence="2" key="1">
    <citation type="submission" date="2020-04" db="EMBL/GenBank/DDBJ databases">
        <authorList>
            <person name="Alioto T."/>
            <person name="Alioto T."/>
            <person name="Gomez Garrido J."/>
        </authorList>
    </citation>
    <scope>NUCLEOTIDE SEQUENCE</scope>
    <source>
        <strain evidence="2">A484AB</strain>
    </source>
</reference>
<protein>
    <submittedName>
        <fullName evidence="2">Uncharacterized protein</fullName>
    </submittedName>
</protein>
<gene>
    <name evidence="1" type="ORF">PACLA_8A026418</name>
    <name evidence="2" type="ORF">PACLA_8A084247</name>
</gene>
<dbReference type="EMBL" id="CACRXK020004255">
    <property type="protein sequence ID" value="CAB4002094.1"/>
    <property type="molecule type" value="Genomic_DNA"/>
</dbReference>
<name>A0A7D9IBY1_PARCT</name>
<organism evidence="2 3">
    <name type="scientific">Paramuricea clavata</name>
    <name type="common">Red gorgonian</name>
    <name type="synonym">Violescent sea-whip</name>
    <dbReference type="NCBI Taxonomy" id="317549"/>
    <lineage>
        <taxon>Eukaryota</taxon>
        <taxon>Metazoa</taxon>
        <taxon>Cnidaria</taxon>
        <taxon>Anthozoa</taxon>
        <taxon>Octocorallia</taxon>
        <taxon>Malacalcyonacea</taxon>
        <taxon>Plexauridae</taxon>
        <taxon>Paramuricea</taxon>
    </lineage>
</organism>
<dbReference type="OrthoDB" id="5959788at2759"/>
<dbReference type="AlphaFoldDB" id="A0A7D9IBY1"/>
<sequence>MASHRFHGTLCVEGNEPLTTRTDYVNKYPSTLQTTSYNFAGTKTTGEVCMGVVKAPVLFNKNSLQHFADLELLSQKKHSKSAFINPVTGKKKEIECVRVDGGYDEGPSHLEVQYWWTVRHLKCSSHAELVTLRNSSASLRNRVELQNGCLALCHANLFIPSTLHGSCTLESGKVNEEVLKNNLGSAIDVYISHVDVPHVPLQKSI</sequence>
<dbReference type="EMBL" id="CACRXK020001051">
    <property type="protein sequence ID" value="CAB3986652.1"/>
    <property type="molecule type" value="Genomic_DNA"/>
</dbReference>
<dbReference type="Proteomes" id="UP001152795">
    <property type="component" value="Unassembled WGS sequence"/>
</dbReference>